<proteinExistence type="predicted"/>
<evidence type="ECO:0000256" key="1">
    <source>
        <dbReference type="ARBA" id="ARBA00022443"/>
    </source>
</evidence>
<dbReference type="Gene3D" id="1.20.1270.60">
    <property type="entry name" value="Arfaptin homology (AH) domain/BAR domain"/>
    <property type="match status" value="1"/>
</dbReference>
<feature type="compositionally biased region" description="Pro residues" evidence="3">
    <location>
        <begin position="513"/>
        <end position="532"/>
    </location>
</feature>
<organism evidence="6">
    <name type="scientific">Absidia glauca</name>
    <name type="common">Pin mould</name>
    <dbReference type="NCBI Taxonomy" id="4829"/>
    <lineage>
        <taxon>Eukaryota</taxon>
        <taxon>Fungi</taxon>
        <taxon>Fungi incertae sedis</taxon>
        <taxon>Mucoromycota</taxon>
        <taxon>Mucoromycotina</taxon>
        <taxon>Mucoromycetes</taxon>
        <taxon>Mucorales</taxon>
        <taxon>Cunninghamellaceae</taxon>
        <taxon>Absidia</taxon>
    </lineage>
</organism>
<dbReference type="SUPFAM" id="SSF50044">
    <property type="entry name" value="SH3-domain"/>
    <property type="match status" value="1"/>
</dbReference>
<feature type="compositionally biased region" description="Basic and acidic residues" evidence="3">
    <location>
        <begin position="323"/>
        <end position="347"/>
    </location>
</feature>
<sequence>MKKFTRIRQWAEEKISKPHGNLPSEEFKDFQMETKRRHEDYDGLRHTMNLALRHMKKSKVASDNGQLKSPVGDYGESLLGHASMFPRDCVYWNILTSFGLGECQLSEAEGALAEDTVDNYIALLQEFNVGYKRYQSLCRKLESRRLDYDAKYKRLQKAKKEDPETEQCVQAAKVKFEETELDVVTSMISLQGTEEQHCDALQTLLDSQLAYHRKATSILENVGYEWNQWKRNCDSDGVSPLTSKCAQLDACEGVNGAYKPMLRRALYDHIQNQDDELSFHVNDIITVLHKVDDSWWLGEIINKDNKRTRGIFPVNYTEKYIEKDSDNAPDTTKKDEQHSTNDVDDVKSTSLKRIPHHLERINTRRPPAKRSSTDWSLSPPPSPSSISSFSPTSIQSVMGSLPSSSTATLPPQTDDREPLAQHYSPATFTAVDEGPPTPAKTSTPQRQSSASSKSSQHSIASSTPRSTVSSQYYYSSTPASTRRRSPGIESAGPPTPITTQQKPTPIKTHALDLPPPTNYYGRPLPPRPSDDD</sequence>
<dbReference type="Pfam" id="PF03114">
    <property type="entry name" value="BAR"/>
    <property type="match status" value="1"/>
</dbReference>
<evidence type="ECO:0000259" key="4">
    <source>
        <dbReference type="PROSITE" id="PS50002"/>
    </source>
</evidence>
<name>A0A163JVV8_ABSGL</name>
<dbReference type="PROSITE" id="PS50002">
    <property type="entry name" value="SH3"/>
    <property type="match status" value="1"/>
</dbReference>
<dbReference type="PROSITE" id="PS51021">
    <property type="entry name" value="BAR"/>
    <property type="match status" value="1"/>
</dbReference>
<dbReference type="SUPFAM" id="SSF103657">
    <property type="entry name" value="BAR/IMD domain-like"/>
    <property type="match status" value="1"/>
</dbReference>
<dbReference type="Gene3D" id="2.30.30.40">
    <property type="entry name" value="SH3 Domains"/>
    <property type="match status" value="1"/>
</dbReference>
<evidence type="ECO:0008006" key="8">
    <source>
        <dbReference type="Google" id="ProtNLM"/>
    </source>
</evidence>
<evidence type="ECO:0000313" key="7">
    <source>
        <dbReference type="Proteomes" id="UP000078561"/>
    </source>
</evidence>
<dbReference type="Pfam" id="PF00018">
    <property type="entry name" value="SH3_1"/>
    <property type="match status" value="1"/>
</dbReference>
<evidence type="ECO:0000256" key="2">
    <source>
        <dbReference type="PROSITE-ProRule" id="PRU00192"/>
    </source>
</evidence>
<dbReference type="EMBL" id="LT554228">
    <property type="protein sequence ID" value="SAM03715.1"/>
    <property type="molecule type" value="Genomic_DNA"/>
</dbReference>
<feature type="compositionally biased region" description="Low complexity" evidence="3">
    <location>
        <begin position="497"/>
        <end position="508"/>
    </location>
</feature>
<feature type="compositionally biased region" description="Low complexity" evidence="3">
    <location>
        <begin position="441"/>
        <end position="480"/>
    </location>
</feature>
<evidence type="ECO:0000313" key="6">
    <source>
        <dbReference type="EMBL" id="SAM03715.1"/>
    </source>
</evidence>
<dbReference type="Proteomes" id="UP000078561">
    <property type="component" value="Unassembled WGS sequence"/>
</dbReference>
<dbReference type="InterPro" id="IPR027267">
    <property type="entry name" value="AH/BAR_dom_sf"/>
</dbReference>
<evidence type="ECO:0000259" key="5">
    <source>
        <dbReference type="PROSITE" id="PS51021"/>
    </source>
</evidence>
<feature type="compositionally biased region" description="Low complexity" evidence="3">
    <location>
        <begin position="384"/>
        <end position="411"/>
    </location>
</feature>
<dbReference type="InParanoid" id="A0A163JVV8"/>
<protein>
    <recommendedName>
        <fullName evidence="8">SH3 domain-containing protein</fullName>
    </recommendedName>
</protein>
<evidence type="ECO:0000256" key="3">
    <source>
        <dbReference type="SAM" id="MobiDB-lite"/>
    </source>
</evidence>
<dbReference type="OrthoDB" id="14167at2759"/>
<dbReference type="AlphaFoldDB" id="A0A163JVV8"/>
<feature type="domain" description="BAR" evidence="5">
    <location>
        <begin position="12"/>
        <end position="235"/>
    </location>
</feature>
<reference evidence="6" key="1">
    <citation type="submission" date="2016-04" db="EMBL/GenBank/DDBJ databases">
        <authorList>
            <person name="Evans L.H."/>
            <person name="Alamgir A."/>
            <person name="Owens N."/>
            <person name="Weber N.D."/>
            <person name="Virtaneva K."/>
            <person name="Barbian K."/>
            <person name="Babar A."/>
            <person name="Rosenke K."/>
        </authorList>
    </citation>
    <scope>NUCLEOTIDE SEQUENCE [LARGE SCALE GENOMIC DNA]</scope>
    <source>
        <strain evidence="6">CBS 101.48</strain>
    </source>
</reference>
<keyword evidence="7" id="KW-1185">Reference proteome</keyword>
<dbReference type="SMART" id="SM00326">
    <property type="entry name" value="SH3"/>
    <property type="match status" value="1"/>
</dbReference>
<gene>
    <name evidence="6" type="primary">ABSGL_09558.1 scaffold 11342</name>
</gene>
<keyword evidence="1 2" id="KW-0728">SH3 domain</keyword>
<dbReference type="InterPro" id="IPR036028">
    <property type="entry name" value="SH3-like_dom_sf"/>
</dbReference>
<feature type="domain" description="SH3" evidence="4">
    <location>
        <begin position="258"/>
        <end position="322"/>
    </location>
</feature>
<dbReference type="STRING" id="4829.A0A163JVV8"/>
<dbReference type="SMART" id="SM00721">
    <property type="entry name" value="BAR"/>
    <property type="match status" value="1"/>
</dbReference>
<accession>A0A163JVV8</accession>
<dbReference type="GO" id="GO:0005737">
    <property type="term" value="C:cytoplasm"/>
    <property type="evidence" value="ECO:0007669"/>
    <property type="project" value="InterPro"/>
</dbReference>
<dbReference type="InterPro" id="IPR004148">
    <property type="entry name" value="BAR_dom"/>
</dbReference>
<dbReference type="InterPro" id="IPR001452">
    <property type="entry name" value="SH3_domain"/>
</dbReference>
<dbReference type="CDD" id="cd00174">
    <property type="entry name" value="SH3"/>
    <property type="match status" value="1"/>
</dbReference>
<feature type="region of interest" description="Disordered" evidence="3">
    <location>
        <begin position="323"/>
        <end position="532"/>
    </location>
</feature>
<dbReference type="PRINTS" id="PR00452">
    <property type="entry name" value="SH3DOMAIN"/>
</dbReference>